<evidence type="ECO:0000313" key="6">
    <source>
        <dbReference type="Proteomes" id="UP000617426"/>
    </source>
</evidence>
<dbReference type="RefSeq" id="WP_246430016.1">
    <property type="nucleotide sequence ID" value="NZ_JACHMK010000001.1"/>
</dbReference>
<name>A0A923J029_9ACTO</name>
<keyword evidence="4" id="KW-0812">Transmembrane</keyword>
<dbReference type="GO" id="GO:0016787">
    <property type="term" value="F:hydrolase activity"/>
    <property type="evidence" value="ECO:0007669"/>
    <property type="project" value="UniProtKB-KW"/>
</dbReference>
<evidence type="ECO:0000256" key="4">
    <source>
        <dbReference type="SAM" id="Phobius"/>
    </source>
</evidence>
<dbReference type="NCBIfam" id="TIGR01076">
    <property type="entry name" value="sortase_fam"/>
    <property type="match status" value="1"/>
</dbReference>
<dbReference type="Proteomes" id="UP000617426">
    <property type="component" value="Unassembled WGS sequence"/>
</dbReference>
<proteinExistence type="predicted"/>
<feature type="active site" description="Proton donor/acceptor" evidence="2">
    <location>
        <position position="187"/>
    </location>
</feature>
<evidence type="ECO:0000256" key="3">
    <source>
        <dbReference type="SAM" id="MobiDB-lite"/>
    </source>
</evidence>
<dbReference type="EC" id="3.4.22.70" evidence="5"/>
<organism evidence="5 6">
    <name type="scientific">Schaalia hyovaginalis</name>
    <dbReference type="NCBI Taxonomy" id="29316"/>
    <lineage>
        <taxon>Bacteria</taxon>
        <taxon>Bacillati</taxon>
        <taxon>Actinomycetota</taxon>
        <taxon>Actinomycetes</taxon>
        <taxon>Actinomycetales</taxon>
        <taxon>Actinomycetaceae</taxon>
        <taxon>Schaalia</taxon>
    </lineage>
</organism>
<reference evidence="5" key="1">
    <citation type="submission" date="2020-08" db="EMBL/GenBank/DDBJ databases">
        <title>Sequencing the genomes of 1000 actinobacteria strains.</title>
        <authorList>
            <person name="Klenk H.-P."/>
        </authorList>
    </citation>
    <scope>NUCLEOTIDE SEQUENCE</scope>
    <source>
        <strain evidence="5">DSM 10695</strain>
    </source>
</reference>
<dbReference type="AlphaFoldDB" id="A0A923J029"/>
<feature type="transmembrane region" description="Helical" evidence="4">
    <location>
        <begin position="286"/>
        <end position="307"/>
    </location>
</feature>
<keyword evidence="1 5" id="KW-0378">Hydrolase</keyword>
<accession>A0A923J029</accession>
<gene>
    <name evidence="5" type="ORF">HD592_001969</name>
</gene>
<keyword evidence="4" id="KW-0472">Membrane</keyword>
<feature type="active site" description="Acyl-thioester intermediate" evidence="2">
    <location>
        <position position="249"/>
    </location>
</feature>
<feature type="transmembrane region" description="Helical" evidence="4">
    <location>
        <begin position="38"/>
        <end position="59"/>
    </location>
</feature>
<dbReference type="Pfam" id="PF04203">
    <property type="entry name" value="Sortase"/>
    <property type="match status" value="1"/>
</dbReference>
<dbReference type="NCBIfam" id="NF033745">
    <property type="entry name" value="class_C_sortase"/>
    <property type="match status" value="1"/>
</dbReference>
<evidence type="ECO:0000313" key="5">
    <source>
        <dbReference type="EMBL" id="MBB6335404.1"/>
    </source>
</evidence>
<dbReference type="CDD" id="cd05827">
    <property type="entry name" value="Sortase_C"/>
    <property type="match status" value="1"/>
</dbReference>
<dbReference type="InterPro" id="IPR005754">
    <property type="entry name" value="Sortase"/>
</dbReference>
<dbReference type="Gene3D" id="2.40.260.10">
    <property type="entry name" value="Sortase"/>
    <property type="match status" value="1"/>
</dbReference>
<dbReference type="SUPFAM" id="SSF63817">
    <property type="entry name" value="Sortase"/>
    <property type="match status" value="1"/>
</dbReference>
<dbReference type="EMBL" id="JACHMK010000001">
    <property type="protein sequence ID" value="MBB6335404.1"/>
    <property type="molecule type" value="Genomic_DNA"/>
</dbReference>
<evidence type="ECO:0000256" key="2">
    <source>
        <dbReference type="PIRSR" id="PIRSR605754-1"/>
    </source>
</evidence>
<comment type="caution">
    <text evidence="5">The sequence shown here is derived from an EMBL/GenBank/DDBJ whole genome shotgun (WGS) entry which is preliminary data.</text>
</comment>
<protein>
    <submittedName>
        <fullName evidence="5">Sortase A</fullName>
        <ecNumber evidence="5">3.4.22.70</ecNumber>
    </submittedName>
</protein>
<dbReference type="InterPro" id="IPR023365">
    <property type="entry name" value="Sortase_dom-sf"/>
</dbReference>
<feature type="region of interest" description="Disordered" evidence="3">
    <location>
        <begin position="1"/>
        <end position="30"/>
    </location>
</feature>
<dbReference type="InterPro" id="IPR042002">
    <property type="entry name" value="Sortase_C"/>
</dbReference>
<keyword evidence="4" id="KW-1133">Transmembrane helix</keyword>
<keyword evidence="6" id="KW-1185">Reference proteome</keyword>
<evidence type="ECO:0000256" key="1">
    <source>
        <dbReference type="ARBA" id="ARBA00022801"/>
    </source>
</evidence>
<sequence>MSIRRRKGAEPATSCALAEPPNGRTPSMGERRAWRPDGFSIIASVFAIIGMLTLLYPNIASWISQYNQSRIVSEYGLRVAAASLEKEAQLQRAREYNEGLRVGAVLEGNVSIPKSEGESEGTEGEYRSILSLNDSGLMGRIRIPSIELDLPIYHGTDDQTLLEGIGHLEGTSLPVGGSDTRTVLTGHRGLAQARMFTDLDAVEIGDVFTLEVFGEVLAYRVSEKKVVEPEATESLQAVPGKDLAALVTCTPIGINTHRILLTGERIALPAAKGSPAPFSAPTVPGFPWWALGLAATIIAIGLYIRWAGSPRSPRRARAR</sequence>